<gene>
    <name evidence="1" type="ORF">Psuf_059070</name>
</gene>
<dbReference type="EMBL" id="AP022871">
    <property type="protein sequence ID" value="BCB88594.1"/>
    <property type="molecule type" value="Genomic_DNA"/>
</dbReference>
<proteinExistence type="predicted"/>
<reference evidence="1 2" key="1">
    <citation type="submission" date="2020-03" db="EMBL/GenBank/DDBJ databases">
        <title>Whole genome shotgun sequence of Phytohabitans suffuscus NBRC 105367.</title>
        <authorList>
            <person name="Komaki H."/>
            <person name="Tamura T."/>
        </authorList>
    </citation>
    <scope>NUCLEOTIDE SEQUENCE [LARGE SCALE GENOMIC DNA]</scope>
    <source>
        <strain evidence="1 2">NBRC 105367</strain>
    </source>
</reference>
<dbReference type="Proteomes" id="UP000503011">
    <property type="component" value="Chromosome"/>
</dbReference>
<evidence type="ECO:0000313" key="2">
    <source>
        <dbReference type="Proteomes" id="UP000503011"/>
    </source>
</evidence>
<name>A0A6F8YR67_9ACTN</name>
<evidence type="ECO:0008006" key="3">
    <source>
        <dbReference type="Google" id="ProtNLM"/>
    </source>
</evidence>
<protein>
    <recommendedName>
        <fullName evidence="3">CoA transferase</fullName>
    </recommendedName>
</protein>
<evidence type="ECO:0000313" key="1">
    <source>
        <dbReference type="EMBL" id="BCB88594.1"/>
    </source>
</evidence>
<organism evidence="1 2">
    <name type="scientific">Phytohabitans suffuscus</name>
    <dbReference type="NCBI Taxonomy" id="624315"/>
    <lineage>
        <taxon>Bacteria</taxon>
        <taxon>Bacillati</taxon>
        <taxon>Actinomycetota</taxon>
        <taxon>Actinomycetes</taxon>
        <taxon>Micromonosporales</taxon>
        <taxon>Micromonosporaceae</taxon>
    </lineage>
</organism>
<dbReference type="Gene3D" id="3.40.50.10540">
    <property type="entry name" value="Crotonobetainyl-coa:carnitine coa-transferase, domain 1"/>
    <property type="match status" value="1"/>
</dbReference>
<accession>A0A6F8YR67</accession>
<dbReference type="InterPro" id="IPR023606">
    <property type="entry name" value="CoA-Trfase_III_dom_1_sf"/>
</dbReference>
<dbReference type="AlphaFoldDB" id="A0A6F8YR67"/>
<reference evidence="1 2" key="2">
    <citation type="submission" date="2020-03" db="EMBL/GenBank/DDBJ databases">
        <authorList>
            <person name="Ichikawa N."/>
            <person name="Kimura A."/>
            <person name="Kitahashi Y."/>
            <person name="Uohara A."/>
        </authorList>
    </citation>
    <scope>NUCLEOTIDE SEQUENCE [LARGE SCALE GENOMIC DNA]</scope>
    <source>
        <strain evidence="1 2">NBRC 105367</strain>
    </source>
</reference>
<dbReference type="SUPFAM" id="SSF89796">
    <property type="entry name" value="CoA-transferase family III (CaiB/BaiF)"/>
    <property type="match status" value="1"/>
</dbReference>
<dbReference type="KEGG" id="psuu:Psuf_059070"/>
<sequence length="59" mass="6328">MQYRAASVQQLDGRLVVGPVPRLSQTPGRIRSHGPELGEHTDVVLGELIGLDHMKGAPS</sequence>
<keyword evidence="2" id="KW-1185">Reference proteome</keyword>